<comment type="caution">
    <text evidence="1">The sequence shown here is derived from an EMBL/GenBank/DDBJ whole genome shotgun (WGS) entry which is preliminary data.</text>
</comment>
<accession>A0ABD3B2N6</accession>
<proteinExistence type="predicted"/>
<sequence length="153" mass="17004">MYADRKISLGPGLDKYAKKRYTLYRPEVIYIGFRSDKNERVGVATAMTTGASKRLDSKDDEQCCGSAVTRFDPAFLVISRVKGIFLRLKPFPHTDHGGRSVTPTPNIKRNINFLHTSSSETEKENFLCSRSPALKAHLGAYIGVIFGSMASLK</sequence>
<organism evidence="1 2">
    <name type="scientific">Cinchona calisaya</name>
    <dbReference type="NCBI Taxonomy" id="153742"/>
    <lineage>
        <taxon>Eukaryota</taxon>
        <taxon>Viridiplantae</taxon>
        <taxon>Streptophyta</taxon>
        <taxon>Embryophyta</taxon>
        <taxon>Tracheophyta</taxon>
        <taxon>Spermatophyta</taxon>
        <taxon>Magnoliopsida</taxon>
        <taxon>eudicotyledons</taxon>
        <taxon>Gunneridae</taxon>
        <taxon>Pentapetalae</taxon>
        <taxon>asterids</taxon>
        <taxon>lamiids</taxon>
        <taxon>Gentianales</taxon>
        <taxon>Rubiaceae</taxon>
        <taxon>Cinchonoideae</taxon>
        <taxon>Cinchoneae</taxon>
        <taxon>Cinchona</taxon>
    </lineage>
</organism>
<dbReference type="Proteomes" id="UP001630127">
    <property type="component" value="Unassembled WGS sequence"/>
</dbReference>
<name>A0ABD3B2N6_9GENT</name>
<gene>
    <name evidence="1" type="ORF">ACH5RR_000949</name>
</gene>
<dbReference type="EMBL" id="JBJUIK010000001">
    <property type="protein sequence ID" value="KAL3537583.1"/>
    <property type="molecule type" value="Genomic_DNA"/>
</dbReference>
<protein>
    <submittedName>
        <fullName evidence="1">Uncharacterized protein</fullName>
    </submittedName>
</protein>
<keyword evidence="2" id="KW-1185">Reference proteome</keyword>
<evidence type="ECO:0000313" key="1">
    <source>
        <dbReference type="EMBL" id="KAL3537583.1"/>
    </source>
</evidence>
<reference evidence="1 2" key="1">
    <citation type="submission" date="2024-11" db="EMBL/GenBank/DDBJ databases">
        <title>A near-complete genome assembly of Cinchona calisaya.</title>
        <authorList>
            <person name="Lian D.C."/>
            <person name="Zhao X.W."/>
            <person name="Wei L."/>
        </authorList>
    </citation>
    <scope>NUCLEOTIDE SEQUENCE [LARGE SCALE GENOMIC DNA]</scope>
    <source>
        <tissue evidence="1">Nenye</tissue>
    </source>
</reference>
<dbReference type="AlphaFoldDB" id="A0ABD3B2N6"/>
<evidence type="ECO:0000313" key="2">
    <source>
        <dbReference type="Proteomes" id="UP001630127"/>
    </source>
</evidence>